<dbReference type="EMBL" id="LKAJ02000001">
    <property type="protein sequence ID" value="MCS5711573.1"/>
    <property type="molecule type" value="Genomic_DNA"/>
</dbReference>
<sequence>MANYGPSSGISEIELSVLGGKSSSSANTEMGSIPNLPSKPQASLLTLALKPTASLPVTIPGREGQLQEDKLRKEKQKEKSVSTVRSKSLPTQPMPCPISSSSTVEEDDDVLSSSYRSQSYIPQYHEAKGNPILEIVQRGDGKTNLVVGSPGLCDGYVKKRYGNL</sequence>
<reference evidence="2" key="1">
    <citation type="submission" date="2015-09" db="EMBL/GenBank/DDBJ databases">
        <title>Draft Genome Sequences of Two Novel Amoeba-resistant Intranuclear Bacteria, Candidatus Berkiella cookevillensis and Candidatus Berkiella aquae.</title>
        <authorList>
            <person name="Mehari Y.T."/>
            <person name="Arivett B.A."/>
            <person name="Farone A.L."/>
            <person name="Gunderson J.H."/>
            <person name="Farone M.B."/>
        </authorList>
    </citation>
    <scope>NUCLEOTIDE SEQUENCE [LARGE SCALE GENOMIC DNA]</scope>
    <source>
        <strain evidence="2">HT99</strain>
    </source>
</reference>
<reference evidence="3" key="3">
    <citation type="submission" date="2021-06" db="EMBL/GenBank/DDBJ databases">
        <title>Genomic Description and Analysis of Intracellular Bacteria, Candidatus Berkiella cookevillensis and Candidatus Berkiella aquae.</title>
        <authorList>
            <person name="Kidane D.T."/>
            <person name="Mehari Y.T."/>
            <person name="Rice F.C."/>
            <person name="Arivett B.A."/>
            <person name="Farone A.L."/>
            <person name="Berk S.G."/>
            <person name="Farone M.B."/>
        </authorList>
    </citation>
    <scope>NUCLEOTIDE SEQUENCE</scope>
    <source>
        <strain evidence="3">HT99</strain>
    </source>
</reference>
<dbReference type="Proteomes" id="UP000051497">
    <property type="component" value="Unassembled WGS sequence"/>
</dbReference>
<feature type="compositionally biased region" description="Basic and acidic residues" evidence="1">
    <location>
        <begin position="65"/>
        <end position="80"/>
    </location>
</feature>
<dbReference type="RefSeq" id="WP_075066022.1">
    <property type="nucleotide sequence ID" value="NZ_LKAJ02000001.1"/>
</dbReference>
<evidence type="ECO:0000313" key="2">
    <source>
        <dbReference type="EMBL" id="KRG21645.1"/>
    </source>
</evidence>
<organism evidence="2">
    <name type="scientific">Candidatus Berkiella aquae</name>
    <dbReference type="NCBI Taxonomy" id="295108"/>
    <lineage>
        <taxon>Bacteria</taxon>
        <taxon>Pseudomonadati</taxon>
        <taxon>Pseudomonadota</taxon>
        <taxon>Gammaproteobacteria</taxon>
        <taxon>Candidatus Berkiellales</taxon>
        <taxon>Candidatus Berkiellaceae</taxon>
        <taxon>Candidatus Berkiella</taxon>
    </lineage>
</organism>
<reference evidence="3" key="2">
    <citation type="journal article" date="2016" name="Genome Announc.">
        <title>Draft Genome Sequences of Two Novel Amoeba-Resistant Intranuclear Bacteria, 'Candidatus Berkiella cookevillensis' and 'Candidatus Berkiella aquae'.</title>
        <authorList>
            <person name="Mehari Y.T."/>
            <person name="Arivett B.A."/>
            <person name="Farone A.L."/>
            <person name="Gunderson J.H."/>
            <person name="Farone M.B."/>
        </authorList>
    </citation>
    <scope>NUCLEOTIDE SEQUENCE</scope>
    <source>
        <strain evidence="3">HT99</strain>
    </source>
</reference>
<evidence type="ECO:0000256" key="1">
    <source>
        <dbReference type="SAM" id="MobiDB-lite"/>
    </source>
</evidence>
<accession>A0A0Q9YLK8</accession>
<feature type="compositionally biased region" description="Polar residues" evidence="1">
    <location>
        <begin position="81"/>
        <end position="91"/>
    </location>
</feature>
<proteinExistence type="predicted"/>
<feature type="region of interest" description="Disordered" evidence="1">
    <location>
        <begin position="20"/>
        <end position="39"/>
    </location>
</feature>
<evidence type="ECO:0000313" key="4">
    <source>
        <dbReference type="Proteomes" id="UP000051497"/>
    </source>
</evidence>
<feature type="region of interest" description="Disordered" evidence="1">
    <location>
        <begin position="56"/>
        <end position="111"/>
    </location>
</feature>
<protein>
    <submittedName>
        <fullName evidence="2">Uncharacterized protein</fullName>
    </submittedName>
</protein>
<comment type="caution">
    <text evidence="2">The sequence shown here is derived from an EMBL/GenBank/DDBJ whole genome shotgun (WGS) entry which is preliminary data.</text>
</comment>
<gene>
    <name evidence="3" type="ORF">HT99x_009000</name>
    <name evidence="2" type="ORF">HT99x_01398</name>
</gene>
<keyword evidence="4" id="KW-1185">Reference proteome</keyword>
<name>A0A0Q9YLK8_9GAMM</name>
<dbReference type="AlphaFoldDB" id="A0A0Q9YLK8"/>
<dbReference type="EMBL" id="LKAJ01000004">
    <property type="protein sequence ID" value="KRG21645.1"/>
    <property type="molecule type" value="Genomic_DNA"/>
</dbReference>
<evidence type="ECO:0000313" key="3">
    <source>
        <dbReference type="EMBL" id="MCS5711573.1"/>
    </source>
</evidence>
<feature type="compositionally biased region" description="Polar residues" evidence="1">
    <location>
        <begin position="21"/>
        <end position="30"/>
    </location>
</feature>